<dbReference type="SUPFAM" id="SSF51445">
    <property type="entry name" value="(Trans)glycosidases"/>
    <property type="match status" value="1"/>
</dbReference>
<keyword evidence="8" id="KW-1185">Reference proteome</keyword>
<dbReference type="InterPro" id="IPR038901">
    <property type="entry name" value="HEXDC-like"/>
</dbReference>
<dbReference type="PANTHER" id="PTHR21040">
    <property type="entry name" value="BCDNA.GH04120"/>
    <property type="match status" value="1"/>
</dbReference>
<dbReference type="CDD" id="cd06565">
    <property type="entry name" value="GH20_GcnA-like"/>
    <property type="match status" value="1"/>
</dbReference>
<evidence type="ECO:0000259" key="5">
    <source>
        <dbReference type="Pfam" id="PF00728"/>
    </source>
</evidence>
<reference evidence="7 8" key="1">
    <citation type="submission" date="2023-04" db="EMBL/GenBank/DDBJ databases">
        <title>Genome of Basidiobolus ranarum AG-B5.</title>
        <authorList>
            <person name="Stajich J.E."/>
            <person name="Carter-House D."/>
            <person name="Gryganskyi A."/>
        </authorList>
    </citation>
    <scope>NUCLEOTIDE SEQUENCE [LARGE SCALE GENOMIC DNA]</scope>
    <source>
        <strain evidence="7 8">AG-B5</strain>
    </source>
</reference>
<evidence type="ECO:0000259" key="6">
    <source>
        <dbReference type="Pfam" id="PF18088"/>
    </source>
</evidence>
<feature type="domain" description="Glycoside hydrolase family 20 catalytic" evidence="5">
    <location>
        <begin position="185"/>
        <end position="357"/>
    </location>
</feature>
<dbReference type="EMBL" id="JASJQH010000065">
    <property type="protein sequence ID" value="KAK9767629.1"/>
    <property type="molecule type" value="Genomic_DNA"/>
</dbReference>
<evidence type="ECO:0000313" key="8">
    <source>
        <dbReference type="Proteomes" id="UP001479436"/>
    </source>
</evidence>
<dbReference type="EC" id="3.2.1.52" evidence="3"/>
<evidence type="ECO:0000256" key="2">
    <source>
        <dbReference type="ARBA" id="ARBA00006285"/>
    </source>
</evidence>
<dbReference type="InterPro" id="IPR041063">
    <property type="entry name" value="Glyco_H_20C_C"/>
</dbReference>
<feature type="domain" description="Glycoside Hydrolase 20C C-terminal" evidence="6">
    <location>
        <begin position="524"/>
        <end position="665"/>
    </location>
</feature>
<name>A0ABR2X1I0_9FUNG</name>
<comment type="catalytic activity">
    <reaction evidence="1">
        <text>Hydrolysis of terminal non-reducing N-acetyl-D-hexosamine residues in N-acetyl-beta-D-hexosaminides.</text>
        <dbReference type="EC" id="3.2.1.52"/>
    </reaction>
</comment>
<evidence type="ECO:0000256" key="1">
    <source>
        <dbReference type="ARBA" id="ARBA00001231"/>
    </source>
</evidence>
<comment type="similarity">
    <text evidence="2">Belongs to the glycosyl hydrolase 20 family.</text>
</comment>
<proteinExistence type="inferred from homology"/>
<evidence type="ECO:0000256" key="4">
    <source>
        <dbReference type="ARBA" id="ARBA00022801"/>
    </source>
</evidence>
<gene>
    <name evidence="7" type="ORF">K7432_002437</name>
</gene>
<dbReference type="InterPro" id="IPR015883">
    <property type="entry name" value="Glyco_hydro_20_cat"/>
</dbReference>
<dbReference type="Pfam" id="PF18088">
    <property type="entry name" value="Glyco_H_20C_C"/>
    <property type="match status" value="1"/>
</dbReference>
<dbReference type="Pfam" id="PF00728">
    <property type="entry name" value="Glyco_hydro_20"/>
    <property type="match status" value="1"/>
</dbReference>
<protein>
    <recommendedName>
        <fullName evidence="3">beta-N-acetylhexosaminidase</fullName>
        <ecNumber evidence="3">3.2.1.52</ecNumber>
    </recommendedName>
</protein>
<dbReference type="Gene3D" id="1.20.120.670">
    <property type="entry name" value="N-acetyl-b-d-glucoasminidase"/>
    <property type="match status" value="2"/>
</dbReference>
<comment type="caution">
    <text evidence="7">The sequence shown here is derived from an EMBL/GenBank/DDBJ whole genome shotgun (WGS) entry which is preliminary data.</text>
</comment>
<dbReference type="InterPro" id="IPR017853">
    <property type="entry name" value="GH"/>
</dbReference>
<dbReference type="PANTHER" id="PTHR21040:SF8">
    <property type="entry name" value="BCDNA.GH04120"/>
    <property type="match status" value="1"/>
</dbReference>
<evidence type="ECO:0000313" key="7">
    <source>
        <dbReference type="EMBL" id="KAK9767629.1"/>
    </source>
</evidence>
<keyword evidence="4" id="KW-0378">Hydrolase</keyword>
<accession>A0ABR2X1I0</accession>
<dbReference type="Gene3D" id="3.20.20.80">
    <property type="entry name" value="Glycosidases"/>
    <property type="match status" value="1"/>
</dbReference>
<sequence>MENPYTQNILLFAEHSYIPIDLRDGISELVRNSPHKNFVTDETMIDGEVEYKWSLRFTYSEELSPGQLNVVCSHPNYKEIPYDEQFEINIYYRRKTEAFRGLGRILGAAVHPDPSGAVEGILCFKEEAQFETMGLMVDCSRGGVLLVESVCFLLRACALMGFNMIQLYTEDTYEIEGEPFFGYLRGGYSQRELSNIDDYADDFGIEVIPCIQTLGHLGQMLQWPRFSNLRDTGEVLLTKSEETLEFIEKMIKSASAPLRSKRIHIGMDEAHGLGEGRFKQIYGHQEGTRIFLEHLQKVNDICKRLGLYPMIWSDMLFSLAADNNSLHGYYDYNVNPATDQVVEAISKGMDLVFWDYYHTSSAIYTHKIQQHRESGCFNPWVAGGNWTWNRFWCALPFTFESTQACLQAAKNKTTGVSNVMSTIWGDEGNECDIYSALPGLVYFAQHCYCEDSQVDVDLVKRNFAGICGGDLDDFVFASKIDEPTLDDSLLEPRVNFPSNMSKWLLWEGMLIIKALVTNVSNIRFILDPFYSFLSPQYSGYDLEQHYAIISDYLYKALQKKQVLSFNSRLQLPYLISNVLMLKCHLRERMIEAYRSGQRDVLYELATTRLTKLRDEVDKLWRYHRSIWMKTNKPFGWEVLDLRYGGLRTRLATMYDRVMEYLELKANGVSSDGTDFTDGIPEFETDLTCIYEHSKTNLMLDYFRVSTPSRPG</sequence>
<evidence type="ECO:0000256" key="3">
    <source>
        <dbReference type="ARBA" id="ARBA00012663"/>
    </source>
</evidence>
<organism evidence="7 8">
    <name type="scientific">Basidiobolus ranarum</name>
    <dbReference type="NCBI Taxonomy" id="34480"/>
    <lineage>
        <taxon>Eukaryota</taxon>
        <taxon>Fungi</taxon>
        <taxon>Fungi incertae sedis</taxon>
        <taxon>Zoopagomycota</taxon>
        <taxon>Entomophthoromycotina</taxon>
        <taxon>Basidiobolomycetes</taxon>
        <taxon>Basidiobolales</taxon>
        <taxon>Basidiobolaceae</taxon>
        <taxon>Basidiobolus</taxon>
    </lineage>
</organism>
<dbReference type="Proteomes" id="UP001479436">
    <property type="component" value="Unassembled WGS sequence"/>
</dbReference>